<keyword evidence="2" id="KW-1185">Reference proteome</keyword>
<evidence type="ECO:0000313" key="2">
    <source>
        <dbReference type="Proteomes" id="UP000284605"/>
    </source>
</evidence>
<accession>A0A418WFY3</accession>
<name>A0A418WFY3_9PROT</name>
<dbReference type="EMBL" id="QYUK01000011">
    <property type="protein sequence ID" value="RJF88933.1"/>
    <property type="molecule type" value="Genomic_DNA"/>
</dbReference>
<organism evidence="1 2">
    <name type="scientific">Oleomonas cavernae</name>
    <dbReference type="NCBI Taxonomy" id="2320859"/>
    <lineage>
        <taxon>Bacteria</taxon>
        <taxon>Pseudomonadati</taxon>
        <taxon>Pseudomonadota</taxon>
        <taxon>Alphaproteobacteria</taxon>
        <taxon>Acetobacterales</taxon>
        <taxon>Acetobacteraceae</taxon>
        <taxon>Oleomonas</taxon>
    </lineage>
</organism>
<protein>
    <submittedName>
        <fullName evidence="1">Type II toxin-antitoxin system RelE/ParE family toxin</fullName>
    </submittedName>
</protein>
<dbReference type="OrthoDB" id="9797093at2"/>
<dbReference type="Pfam" id="PF05973">
    <property type="entry name" value="Gp49"/>
    <property type="match status" value="1"/>
</dbReference>
<proteinExistence type="predicted"/>
<reference evidence="1 2" key="1">
    <citation type="submission" date="2018-09" db="EMBL/GenBank/DDBJ databases">
        <authorList>
            <person name="Zhu H."/>
        </authorList>
    </citation>
    <scope>NUCLEOTIDE SEQUENCE [LARGE SCALE GENOMIC DNA]</scope>
    <source>
        <strain evidence="1 2">K1W22B-8</strain>
    </source>
</reference>
<sequence>MTRKPKDAIFRGDSLERLIAFPKPARASLGHNLDRVQVGEEPEDWKAMTGIGEGVYELRARVDKQAYRVAYIARFAEAIYVLHAFEKKTQKTSPKDKSLIEQRFADLVRERKEKGIDR</sequence>
<evidence type="ECO:0000313" key="1">
    <source>
        <dbReference type="EMBL" id="RJF88933.1"/>
    </source>
</evidence>
<dbReference type="Proteomes" id="UP000284605">
    <property type="component" value="Unassembled WGS sequence"/>
</dbReference>
<gene>
    <name evidence="1" type="ORF">D3874_19740</name>
</gene>
<dbReference type="InterPro" id="IPR009241">
    <property type="entry name" value="HigB-like"/>
</dbReference>
<dbReference type="AlphaFoldDB" id="A0A418WFY3"/>
<comment type="caution">
    <text evidence="1">The sequence shown here is derived from an EMBL/GenBank/DDBJ whole genome shotgun (WGS) entry which is preliminary data.</text>
</comment>